<sequence length="154" mass="16391">MSRPFTGRDAALVICGGFALVIAVNITLAVSATRSHPGLVVENSYVASQNFNGWLAEGRRQKALGWSVTAHADRTLLSLQALNSLGSPLTGLKVVATLEHPLGAEPSRDVTLVETAPGHYAVPHGLAPGRWLAEFRLSRGGEHYYLADRLVIPG</sequence>
<comment type="caution">
    <text evidence="1">The sequence shown here is derived from an EMBL/GenBank/DDBJ whole genome shotgun (WGS) entry which is preliminary data.</text>
</comment>
<keyword evidence="2" id="KW-1185">Reference proteome</keyword>
<dbReference type="Proteomes" id="UP000319897">
    <property type="component" value="Unassembled WGS sequence"/>
</dbReference>
<dbReference type="Pfam" id="PF05751">
    <property type="entry name" value="FixH"/>
    <property type="match status" value="1"/>
</dbReference>
<evidence type="ECO:0000313" key="2">
    <source>
        <dbReference type="Proteomes" id="UP000319897"/>
    </source>
</evidence>
<dbReference type="OrthoDB" id="1495896at2"/>
<dbReference type="RefSeq" id="WP_140929442.1">
    <property type="nucleotide sequence ID" value="NZ_VFSU01000034.1"/>
</dbReference>
<accession>A0A501XDC5</accession>
<dbReference type="InterPro" id="IPR018037">
    <property type="entry name" value="FixH_proteobacterial"/>
</dbReference>
<dbReference type="PIRSF" id="PIRSF011386">
    <property type="entry name" value="FixH"/>
    <property type="match status" value="1"/>
</dbReference>
<protein>
    <submittedName>
        <fullName evidence="1">FixH family protein</fullName>
    </submittedName>
</protein>
<proteinExistence type="predicted"/>
<organism evidence="1 2">
    <name type="scientific">Sandaracinobacter neustonicus</name>
    <dbReference type="NCBI Taxonomy" id="1715348"/>
    <lineage>
        <taxon>Bacteria</taxon>
        <taxon>Pseudomonadati</taxon>
        <taxon>Pseudomonadota</taxon>
        <taxon>Alphaproteobacteria</taxon>
        <taxon>Sphingomonadales</taxon>
        <taxon>Sphingosinicellaceae</taxon>
        <taxon>Sandaracinobacter</taxon>
    </lineage>
</organism>
<reference evidence="1 2" key="1">
    <citation type="submission" date="2019-06" db="EMBL/GenBank/DDBJ databases">
        <authorList>
            <person name="Lee I."/>
            <person name="Jang G.I."/>
            <person name="Hwang C.Y."/>
        </authorList>
    </citation>
    <scope>NUCLEOTIDE SEQUENCE [LARGE SCALE GENOMIC DNA]</scope>
    <source>
        <strain evidence="1 2">PAMC 28131</strain>
    </source>
</reference>
<dbReference type="AlphaFoldDB" id="A0A501XDC5"/>
<evidence type="ECO:0000313" key="1">
    <source>
        <dbReference type="EMBL" id="TPE58590.1"/>
    </source>
</evidence>
<name>A0A501XDC5_9SPHN</name>
<gene>
    <name evidence="1" type="ORF">FJQ54_16155</name>
</gene>
<dbReference type="EMBL" id="VFSU01000034">
    <property type="protein sequence ID" value="TPE58590.1"/>
    <property type="molecule type" value="Genomic_DNA"/>
</dbReference>
<dbReference type="InterPro" id="IPR008620">
    <property type="entry name" value="FixH"/>
</dbReference>